<evidence type="ECO:0000313" key="2">
    <source>
        <dbReference type="EMBL" id="MED6113459.1"/>
    </source>
</evidence>
<dbReference type="Pfam" id="PF00646">
    <property type="entry name" value="F-box"/>
    <property type="match status" value="1"/>
</dbReference>
<evidence type="ECO:0000313" key="3">
    <source>
        <dbReference type="Proteomes" id="UP001341840"/>
    </source>
</evidence>
<evidence type="ECO:0000259" key="1">
    <source>
        <dbReference type="SMART" id="SM00256"/>
    </source>
</evidence>
<keyword evidence="3" id="KW-1185">Reference proteome</keyword>
<dbReference type="SMART" id="SM00256">
    <property type="entry name" value="FBOX"/>
    <property type="match status" value="1"/>
</dbReference>
<dbReference type="EMBL" id="JASCZI010000810">
    <property type="protein sequence ID" value="MED6113459.1"/>
    <property type="molecule type" value="Genomic_DNA"/>
</dbReference>
<dbReference type="InterPro" id="IPR036047">
    <property type="entry name" value="F-box-like_dom_sf"/>
</dbReference>
<accession>A0ABU6QP21</accession>
<protein>
    <recommendedName>
        <fullName evidence="1">F-box domain-containing protein</fullName>
    </recommendedName>
</protein>
<feature type="domain" description="F-box" evidence="1">
    <location>
        <begin position="7"/>
        <end position="47"/>
    </location>
</feature>
<dbReference type="InterPro" id="IPR001810">
    <property type="entry name" value="F-box_dom"/>
</dbReference>
<dbReference type="Proteomes" id="UP001341840">
    <property type="component" value="Unassembled WGS sequence"/>
</dbReference>
<dbReference type="Pfam" id="PF24750">
    <property type="entry name" value="b-prop_At3g26010-like"/>
    <property type="match status" value="1"/>
</dbReference>
<dbReference type="PANTHER" id="PTHR35546:SF25">
    <property type="entry name" value="F-BOX DOMAIN-CONTAINING PROTEIN"/>
    <property type="match status" value="1"/>
</dbReference>
<comment type="caution">
    <text evidence="2">The sequence shown here is derived from an EMBL/GenBank/DDBJ whole genome shotgun (WGS) entry which is preliminary data.</text>
</comment>
<dbReference type="SUPFAM" id="SSF81383">
    <property type="entry name" value="F-box domain"/>
    <property type="match status" value="1"/>
</dbReference>
<organism evidence="2 3">
    <name type="scientific">Stylosanthes scabra</name>
    <dbReference type="NCBI Taxonomy" id="79078"/>
    <lineage>
        <taxon>Eukaryota</taxon>
        <taxon>Viridiplantae</taxon>
        <taxon>Streptophyta</taxon>
        <taxon>Embryophyta</taxon>
        <taxon>Tracheophyta</taxon>
        <taxon>Spermatophyta</taxon>
        <taxon>Magnoliopsida</taxon>
        <taxon>eudicotyledons</taxon>
        <taxon>Gunneridae</taxon>
        <taxon>Pentapetalae</taxon>
        <taxon>rosids</taxon>
        <taxon>fabids</taxon>
        <taxon>Fabales</taxon>
        <taxon>Fabaceae</taxon>
        <taxon>Papilionoideae</taxon>
        <taxon>50 kb inversion clade</taxon>
        <taxon>dalbergioids sensu lato</taxon>
        <taxon>Dalbergieae</taxon>
        <taxon>Pterocarpus clade</taxon>
        <taxon>Stylosanthes</taxon>
    </lineage>
</organism>
<dbReference type="InterPro" id="IPR055290">
    <property type="entry name" value="At3g26010-like"/>
</dbReference>
<dbReference type="PANTHER" id="PTHR35546">
    <property type="entry name" value="F-BOX PROTEIN INTERACTION DOMAIN PROTEIN-RELATED"/>
    <property type="match status" value="1"/>
</dbReference>
<reference evidence="2 3" key="1">
    <citation type="journal article" date="2023" name="Plants (Basel)">
        <title>Bridging the Gap: Combining Genomics and Transcriptomics Approaches to Understand Stylosanthes scabra, an Orphan Legume from the Brazilian Caatinga.</title>
        <authorList>
            <person name="Ferreira-Neto J.R.C."/>
            <person name="da Silva M.D."/>
            <person name="Binneck E."/>
            <person name="de Melo N.F."/>
            <person name="da Silva R.H."/>
            <person name="de Melo A.L.T.M."/>
            <person name="Pandolfi V."/>
            <person name="Bustamante F.O."/>
            <person name="Brasileiro-Vidal A.C."/>
            <person name="Benko-Iseppon A.M."/>
        </authorList>
    </citation>
    <scope>NUCLEOTIDE SEQUENCE [LARGE SCALE GENOMIC DNA]</scope>
    <source>
        <tissue evidence="2">Leaves</tissue>
    </source>
</reference>
<dbReference type="InterPro" id="IPR056592">
    <property type="entry name" value="Beta-prop_At3g26010-like"/>
</dbReference>
<name>A0ABU6QP21_9FABA</name>
<proteinExistence type="predicted"/>
<dbReference type="CDD" id="cd22157">
    <property type="entry name" value="F-box_AtFBW1-like"/>
    <property type="match status" value="1"/>
</dbReference>
<gene>
    <name evidence="2" type="ORF">PIB30_070947</name>
</gene>
<dbReference type="Gene3D" id="1.20.1280.50">
    <property type="match status" value="1"/>
</dbReference>
<sequence length="453" mass="52727">MCDNVLGDDDLLTEILLRLPVKDLLRCKCVCKKWMSLISEPQFCYRHTLRLCRKNPNPNTNPYLYPSGMLFQESIDCVRNKKGYVVSFTDNSNNRFIHLNAHTNFEGTLNYRLLRSCNGLQLWDSTPIRPWPSPTNDAEANKILQRCSFFYVSNPSTGRCVRIDRFGFAFHPGFSSAFLVFEPWISPHYKVIFFEITSKRKVKMSVYSSEKGSWSKHDLLSPLPPDLFRFPRPGVYCNGSIHWFDLGDNFVNSLYFDIDRLCFKDLPVLPITHGVLPYDQLQVMHFGESGGNLYLIMARSTVLLKYDIWELKEDYSRWILKYNVDATKNNLVHNWCIDVTPLRVVRQPPNEDGEEESIFAILIVDHRKLVSYNLKDHSWKILHQADRFSPPYFKDQYFDTLANDDENSVYFDTNRLCFDKLPASPVSVDSNSELPCVKYFGECMQREATLDAN</sequence>